<dbReference type="FunFam" id="3.40.50.800:FF:000005">
    <property type="entry name" value="bifunctional glutamate/proline--tRNA ligase"/>
    <property type="match status" value="1"/>
</dbReference>
<dbReference type="NCBIfam" id="TIGR00408">
    <property type="entry name" value="proS_fam_I"/>
    <property type="match status" value="1"/>
</dbReference>
<dbReference type="GO" id="GO:0005524">
    <property type="term" value="F:ATP binding"/>
    <property type="evidence" value="ECO:0007669"/>
    <property type="project" value="UniProtKB-UniRule"/>
</dbReference>
<protein>
    <recommendedName>
        <fullName evidence="7">Proline--tRNA ligase</fullName>
        <ecNumber evidence="7">6.1.1.15</ecNumber>
    </recommendedName>
    <alternativeName>
        <fullName evidence="7">Prolyl-tRNA synthetase</fullName>
        <shortName evidence="7">ProRS</shortName>
    </alternativeName>
</protein>
<dbReference type="Pfam" id="PF03129">
    <property type="entry name" value="HGTP_anticodon"/>
    <property type="match status" value="1"/>
</dbReference>
<dbReference type="InterPro" id="IPR006195">
    <property type="entry name" value="aa-tRNA-synth_II"/>
</dbReference>
<dbReference type="InterPro" id="IPR004499">
    <property type="entry name" value="Pro-tRNA-ligase_IIa_arc-type"/>
</dbReference>
<dbReference type="Proteomes" id="UP000230556">
    <property type="component" value="Unassembled WGS sequence"/>
</dbReference>
<evidence type="ECO:0000313" key="9">
    <source>
        <dbReference type="EMBL" id="PIW08747.1"/>
    </source>
</evidence>
<dbReference type="SUPFAM" id="SSF55681">
    <property type="entry name" value="Class II aaRS and biotin synthetases"/>
    <property type="match status" value="1"/>
</dbReference>
<comment type="similarity">
    <text evidence="7">Belongs to the class-II aminoacyl-tRNA synthetase family. ProS type 3 subfamily.</text>
</comment>
<comment type="subcellular location">
    <subcellularLocation>
        <location evidence="7">Cytoplasm</location>
    </subcellularLocation>
</comment>
<dbReference type="GO" id="GO:0006433">
    <property type="term" value="P:prolyl-tRNA aminoacylation"/>
    <property type="evidence" value="ECO:0007669"/>
    <property type="project" value="UniProtKB-UniRule"/>
</dbReference>
<comment type="caution">
    <text evidence="9">The sequence shown here is derived from an EMBL/GenBank/DDBJ whole genome shotgun (WGS) entry which is preliminary data.</text>
</comment>
<dbReference type="GO" id="GO:0004827">
    <property type="term" value="F:proline-tRNA ligase activity"/>
    <property type="evidence" value="ECO:0007669"/>
    <property type="project" value="UniProtKB-UniRule"/>
</dbReference>
<evidence type="ECO:0000256" key="4">
    <source>
        <dbReference type="ARBA" id="ARBA00022917"/>
    </source>
</evidence>
<keyword evidence="3 7" id="KW-0067">ATP-binding</keyword>
<dbReference type="InterPro" id="IPR002316">
    <property type="entry name" value="Pro-tRNA-ligase_IIa"/>
</dbReference>
<comment type="catalytic activity">
    <reaction evidence="6 7">
        <text>tRNA(Pro) + L-proline + ATP = L-prolyl-tRNA(Pro) + AMP + diphosphate</text>
        <dbReference type="Rhea" id="RHEA:14305"/>
        <dbReference type="Rhea" id="RHEA-COMP:9700"/>
        <dbReference type="Rhea" id="RHEA-COMP:9702"/>
        <dbReference type="ChEBI" id="CHEBI:30616"/>
        <dbReference type="ChEBI" id="CHEBI:33019"/>
        <dbReference type="ChEBI" id="CHEBI:60039"/>
        <dbReference type="ChEBI" id="CHEBI:78442"/>
        <dbReference type="ChEBI" id="CHEBI:78532"/>
        <dbReference type="ChEBI" id="CHEBI:456215"/>
        <dbReference type="EC" id="6.1.1.15"/>
    </reaction>
</comment>
<evidence type="ECO:0000256" key="7">
    <source>
        <dbReference type="HAMAP-Rule" id="MF_01571"/>
    </source>
</evidence>
<feature type="domain" description="Aminoacyl-transfer RNA synthetases class-II family profile" evidence="8">
    <location>
        <begin position="27"/>
        <end position="274"/>
    </location>
</feature>
<dbReference type="Gene3D" id="3.40.50.800">
    <property type="entry name" value="Anticodon-binding domain"/>
    <property type="match status" value="1"/>
</dbReference>
<keyword evidence="4 7" id="KW-0648">Protein biosynthesis</keyword>
<dbReference type="SUPFAM" id="SSF64586">
    <property type="entry name" value="C-terminal domain of ProRS"/>
    <property type="match status" value="1"/>
</dbReference>
<dbReference type="PANTHER" id="PTHR43382:SF2">
    <property type="entry name" value="BIFUNCTIONAL GLUTAMATE_PROLINE--TRNA LIGASE"/>
    <property type="match status" value="1"/>
</dbReference>
<keyword evidence="5 7" id="KW-0030">Aminoacyl-tRNA synthetase</keyword>
<keyword evidence="7" id="KW-0963">Cytoplasm</keyword>
<dbReference type="InterPro" id="IPR002314">
    <property type="entry name" value="aa-tRNA-synt_IIb"/>
</dbReference>
<gene>
    <name evidence="7" type="primary">proS</name>
    <name evidence="9" type="ORF">COW38_00080</name>
</gene>
<evidence type="ECO:0000259" key="8">
    <source>
        <dbReference type="PROSITE" id="PS50862"/>
    </source>
</evidence>
<dbReference type="InterPro" id="IPR033721">
    <property type="entry name" value="ProRS_core_arch_euk"/>
</dbReference>
<sequence>MKTADLSEKYLDYVLRAELADYGPAKGTMIIRPYGYALWEKTQEILNKMMKQGEIENAYFPMLFPMSLLEKEKQHVEGFSPELAIVTIGGGEKLTEPLVVRPTSETIMYSMYAKWVESWRDLPILINQWNNVVRWEKRTLPFIRTSEFLWQEGHTAHATEVEAVAMQEQALEWYRQVYEDYFGTAVVLGKKSETEKFAGAKTSYTVEVLMPDGKALQGATSHNLGQNFSKAFDINFQSKEGKNEFVWQTSWGFSTRALGGLIMSHLDDKGLFFPPKIAPIQIAIVPVTAKEPEKVMTEAKKVAELLSEYRVKLDNRDTYTPGWKFNNWELRGVPIRIEIGPRDIDVKQVVVARRDTGEKTNVPLAELVSWIRSTLADQQKQAFTKSKNYLNTHTREVSEFAQFKEIMEKERGFIHAFWCGNKDCEAKIKAETKATTRCLPLNAKEEKGKCIYCSKPANYRWYFAQAY</sequence>
<dbReference type="PANTHER" id="PTHR43382">
    <property type="entry name" value="PROLYL-TRNA SYNTHETASE"/>
    <property type="match status" value="1"/>
</dbReference>
<evidence type="ECO:0000256" key="1">
    <source>
        <dbReference type="ARBA" id="ARBA00022598"/>
    </source>
</evidence>
<dbReference type="FunFam" id="3.30.930.10:FF:000037">
    <property type="entry name" value="Proline--tRNA ligase"/>
    <property type="match status" value="1"/>
</dbReference>
<proteinExistence type="inferred from homology"/>
<dbReference type="AlphaFoldDB" id="A0A2M7FSL3"/>
<evidence type="ECO:0000256" key="6">
    <source>
        <dbReference type="ARBA" id="ARBA00047671"/>
    </source>
</evidence>
<name>A0A2M7FSL3_9BACT</name>
<dbReference type="EC" id="6.1.1.15" evidence="7"/>
<dbReference type="InterPro" id="IPR036621">
    <property type="entry name" value="Anticodon-bd_dom_sf"/>
</dbReference>
<dbReference type="CDD" id="cd00862">
    <property type="entry name" value="ProRS_anticodon_zinc"/>
    <property type="match status" value="1"/>
</dbReference>
<evidence type="ECO:0000256" key="5">
    <source>
        <dbReference type="ARBA" id="ARBA00023146"/>
    </source>
</evidence>
<dbReference type="HAMAP" id="MF_01571">
    <property type="entry name" value="Pro_tRNA_synth_type3"/>
    <property type="match status" value="1"/>
</dbReference>
<dbReference type="CDD" id="cd00778">
    <property type="entry name" value="ProRS_core_arch_euk"/>
    <property type="match status" value="1"/>
</dbReference>
<accession>A0A2M7FSL3</accession>
<dbReference type="PROSITE" id="PS50862">
    <property type="entry name" value="AA_TRNA_LIGASE_II"/>
    <property type="match status" value="1"/>
</dbReference>
<comment type="subunit">
    <text evidence="7">Homodimer.</text>
</comment>
<dbReference type="Pfam" id="PF09180">
    <property type="entry name" value="ProRS-C_1"/>
    <property type="match status" value="1"/>
</dbReference>
<evidence type="ECO:0000256" key="2">
    <source>
        <dbReference type="ARBA" id="ARBA00022741"/>
    </source>
</evidence>
<dbReference type="Gene3D" id="3.30.930.10">
    <property type="entry name" value="Bira Bifunctional Protein, Domain 2"/>
    <property type="match status" value="1"/>
</dbReference>
<keyword evidence="1 7" id="KW-0436">Ligase</keyword>
<dbReference type="InterPro" id="IPR004154">
    <property type="entry name" value="Anticodon-bd"/>
</dbReference>
<dbReference type="Pfam" id="PF00587">
    <property type="entry name" value="tRNA-synt_2b"/>
    <property type="match status" value="1"/>
</dbReference>
<organism evidence="9 10">
    <name type="scientific">Candidatus Collierbacteria bacterium CG17_big_fil_post_rev_8_21_14_2_50_45_7</name>
    <dbReference type="NCBI Taxonomy" id="1974536"/>
    <lineage>
        <taxon>Bacteria</taxon>
        <taxon>Candidatus Collieribacteriota</taxon>
    </lineage>
</organism>
<dbReference type="Gene3D" id="3.30.110.30">
    <property type="entry name" value="C-terminal domain of ProRS"/>
    <property type="match status" value="1"/>
</dbReference>
<reference evidence="10" key="1">
    <citation type="submission" date="2017-09" db="EMBL/GenBank/DDBJ databases">
        <title>Depth-based differentiation of microbial function through sediment-hosted aquifers and enrichment of novel symbionts in the deep terrestrial subsurface.</title>
        <authorList>
            <person name="Probst A.J."/>
            <person name="Ladd B."/>
            <person name="Jarett J.K."/>
            <person name="Geller-Mcgrath D.E."/>
            <person name="Sieber C.M.K."/>
            <person name="Emerson J.B."/>
            <person name="Anantharaman K."/>
            <person name="Thomas B.C."/>
            <person name="Malmstrom R."/>
            <person name="Stieglmeier M."/>
            <person name="Klingl A."/>
            <person name="Woyke T."/>
            <person name="Ryan C.M."/>
            <person name="Banfield J.F."/>
        </authorList>
    </citation>
    <scope>NUCLEOTIDE SEQUENCE [LARGE SCALE GENOMIC DNA]</scope>
</reference>
<dbReference type="SMART" id="SM00946">
    <property type="entry name" value="ProRS-C_1"/>
    <property type="match status" value="1"/>
</dbReference>
<evidence type="ECO:0000256" key="3">
    <source>
        <dbReference type="ARBA" id="ARBA00022840"/>
    </source>
</evidence>
<evidence type="ECO:0000313" key="10">
    <source>
        <dbReference type="Proteomes" id="UP000230556"/>
    </source>
</evidence>
<dbReference type="GO" id="GO:0005737">
    <property type="term" value="C:cytoplasm"/>
    <property type="evidence" value="ECO:0007669"/>
    <property type="project" value="UniProtKB-SubCell"/>
</dbReference>
<dbReference type="InterPro" id="IPR045864">
    <property type="entry name" value="aa-tRNA-synth_II/BPL/LPL"/>
</dbReference>
<comment type="domain">
    <text evidence="7">Consists of three domains: the N-terminal catalytic domain, the anticodon-binding domain and the C-terminal extension.</text>
</comment>
<dbReference type="PRINTS" id="PR01046">
    <property type="entry name" value="TRNASYNTHPRO"/>
</dbReference>
<dbReference type="GO" id="GO:0017101">
    <property type="term" value="C:aminoacyl-tRNA synthetase multienzyme complex"/>
    <property type="evidence" value="ECO:0007669"/>
    <property type="project" value="TreeGrafter"/>
</dbReference>
<comment type="function">
    <text evidence="7">Catalyzes the attachment of proline to tRNA(Pro) in a two-step reaction: proline is first activated by ATP to form Pro-AMP and then transferred to the acceptor end of tRNA(Pro).</text>
</comment>
<dbReference type="InterPro" id="IPR016061">
    <property type="entry name" value="Pro-tRNA_ligase_II_C"/>
</dbReference>
<dbReference type="InterPro" id="IPR017449">
    <property type="entry name" value="Pro-tRNA_synth_II"/>
</dbReference>
<dbReference type="SUPFAM" id="SSF52954">
    <property type="entry name" value="Class II aaRS ABD-related"/>
    <property type="match status" value="1"/>
</dbReference>
<dbReference type="EMBL" id="PFFO01000003">
    <property type="protein sequence ID" value="PIW08747.1"/>
    <property type="molecule type" value="Genomic_DNA"/>
</dbReference>
<keyword evidence="2 7" id="KW-0547">Nucleotide-binding</keyword>